<dbReference type="InterPro" id="IPR026057">
    <property type="entry name" value="TBL_C"/>
</dbReference>
<evidence type="ECO:0000259" key="8">
    <source>
        <dbReference type="Pfam" id="PF13839"/>
    </source>
</evidence>
<dbReference type="InterPro" id="IPR029962">
    <property type="entry name" value="TBL"/>
</dbReference>
<reference evidence="10 11" key="2">
    <citation type="submission" date="2020-07" db="EMBL/GenBank/DDBJ databases">
        <title>Genome assembly of wild tea tree DASZ reveals pedigree and selection history of tea varieties.</title>
        <authorList>
            <person name="Zhang W."/>
        </authorList>
    </citation>
    <scope>NUCLEOTIDE SEQUENCE [LARGE SCALE GENOMIC DNA]</scope>
    <source>
        <strain evidence="11">cv. G240</strain>
        <tissue evidence="10">Leaf</tissue>
    </source>
</reference>
<reference evidence="11" key="1">
    <citation type="journal article" date="2020" name="Nat. Commun.">
        <title>Genome assembly of wild tea tree DASZ reveals pedigree and selection history of tea varieties.</title>
        <authorList>
            <person name="Zhang W."/>
            <person name="Zhang Y."/>
            <person name="Qiu H."/>
            <person name="Guo Y."/>
            <person name="Wan H."/>
            <person name="Zhang X."/>
            <person name="Scossa F."/>
            <person name="Alseekh S."/>
            <person name="Zhang Q."/>
            <person name="Wang P."/>
            <person name="Xu L."/>
            <person name="Schmidt M.H."/>
            <person name="Jia X."/>
            <person name="Li D."/>
            <person name="Zhu A."/>
            <person name="Guo F."/>
            <person name="Chen W."/>
            <person name="Ni D."/>
            <person name="Usadel B."/>
            <person name="Fernie A.R."/>
            <person name="Wen W."/>
        </authorList>
    </citation>
    <scope>NUCLEOTIDE SEQUENCE [LARGE SCALE GENOMIC DNA]</scope>
    <source>
        <strain evidence="11">cv. G240</strain>
    </source>
</reference>
<dbReference type="PANTHER" id="PTHR32285">
    <property type="entry name" value="PROTEIN TRICHOME BIREFRINGENCE-LIKE 9-RELATED"/>
    <property type="match status" value="1"/>
</dbReference>
<comment type="caution">
    <text evidence="10">The sequence shown here is derived from an EMBL/GenBank/DDBJ whole genome shotgun (WGS) entry which is preliminary data.</text>
</comment>
<evidence type="ECO:0000256" key="1">
    <source>
        <dbReference type="ARBA" id="ARBA00004167"/>
    </source>
</evidence>
<proteinExistence type="inferred from homology"/>
<evidence type="ECO:0000313" key="10">
    <source>
        <dbReference type="EMBL" id="KAF5936941.1"/>
    </source>
</evidence>
<dbReference type="GO" id="GO:0016413">
    <property type="term" value="F:O-acetyltransferase activity"/>
    <property type="evidence" value="ECO:0007669"/>
    <property type="project" value="InterPro"/>
</dbReference>
<dbReference type="InterPro" id="IPR025846">
    <property type="entry name" value="TBL_N"/>
</dbReference>
<sequence>MKSNWKRWWSSVDKHTHLFVKLALSILLFGLAFRFIFSQATGFSNVADTPFIKQSVNPKPAVSIDFPENQDHFPVNDTPVSVNPKQEVSADLRNTQIPENGTLVLVNPELVDLEETRDQIPENGIQISGNGTQVLVNPKQPVSIDLQENRDQIENGTQVSVNPEQPVSGDFPENRDQVPKKEKCDIFSGDWIPTSGGPLYTNESCSLIEDHQNCMKNGRPDTGYLNWRWNPRNCELPAFNAELFLSLMRNKTWVLIGDSITRNHVQSVLCILSKVEQAIQVYHDEEYRSKGWHFPSYNFTISVFWSPFLAKAAIFENYNGVSTSPIELHLDKLDTTWTDHFRDTDYMIFSSGKWFVKTAFYYENGTILGCHNCPKENQTELGFDLAYRKVLQKVFNFIVSSNHTGMIIYRTSTPDHFENGEWYNGGNCLRTEPGKEGEFKMNELNRILRLVELEEFEKAAAKASKRGISLKLLDVMQLSLLRPDGHPGLYRYFHPEAMDNATKIFYDCLHWCLPGPIDSWNDLLMQMVVNG</sequence>
<evidence type="ECO:0000259" key="9">
    <source>
        <dbReference type="Pfam" id="PF14416"/>
    </source>
</evidence>
<evidence type="ECO:0000256" key="5">
    <source>
        <dbReference type="ARBA" id="ARBA00022989"/>
    </source>
</evidence>
<feature type="domain" description="Trichome birefringence-like N-terminal" evidence="9">
    <location>
        <begin position="182"/>
        <end position="235"/>
    </location>
</feature>
<gene>
    <name evidence="10" type="ORF">HYC85_024447</name>
</gene>
<name>A0A7J7GAI3_CAMSI</name>
<dbReference type="AlphaFoldDB" id="A0A7J7GAI3"/>
<dbReference type="PANTHER" id="PTHR32285:SF219">
    <property type="entry name" value="PROTEIN TRICHOME BIREFRINGENCE-LIKE 24"/>
    <property type="match status" value="1"/>
</dbReference>
<dbReference type="EMBL" id="JACBKZ010000012">
    <property type="protein sequence ID" value="KAF5936941.1"/>
    <property type="molecule type" value="Genomic_DNA"/>
</dbReference>
<dbReference type="Pfam" id="PF14416">
    <property type="entry name" value="PMR5N"/>
    <property type="match status" value="1"/>
</dbReference>
<evidence type="ECO:0000313" key="11">
    <source>
        <dbReference type="Proteomes" id="UP000593564"/>
    </source>
</evidence>
<comment type="subcellular location">
    <subcellularLocation>
        <location evidence="1">Membrane</location>
        <topology evidence="1">Single-pass membrane protein</topology>
    </subcellularLocation>
</comment>
<dbReference type="GO" id="GO:0016020">
    <property type="term" value="C:membrane"/>
    <property type="evidence" value="ECO:0007669"/>
    <property type="project" value="UniProtKB-SubCell"/>
</dbReference>
<feature type="compositionally biased region" description="Polar residues" evidence="7">
    <location>
        <begin position="154"/>
        <end position="165"/>
    </location>
</feature>
<accession>A0A7J7GAI3</accession>
<keyword evidence="11" id="KW-1185">Reference proteome</keyword>
<dbReference type="Pfam" id="PF13839">
    <property type="entry name" value="PC-Esterase"/>
    <property type="match status" value="1"/>
</dbReference>
<protein>
    <recommendedName>
        <fullName evidence="12">Trichome birefringence-like N-terminal domain-containing protein</fullName>
    </recommendedName>
</protein>
<dbReference type="SMR" id="A0A7J7GAI3"/>
<evidence type="ECO:0000256" key="2">
    <source>
        <dbReference type="ARBA" id="ARBA00007727"/>
    </source>
</evidence>
<evidence type="ECO:0000256" key="4">
    <source>
        <dbReference type="ARBA" id="ARBA00022968"/>
    </source>
</evidence>
<feature type="domain" description="Trichome birefringence-like C-terminal" evidence="8">
    <location>
        <begin position="236"/>
        <end position="527"/>
    </location>
</feature>
<evidence type="ECO:0000256" key="7">
    <source>
        <dbReference type="SAM" id="MobiDB-lite"/>
    </source>
</evidence>
<evidence type="ECO:0000256" key="3">
    <source>
        <dbReference type="ARBA" id="ARBA00022692"/>
    </source>
</evidence>
<keyword evidence="5" id="KW-1133">Transmembrane helix</keyword>
<evidence type="ECO:0008006" key="12">
    <source>
        <dbReference type="Google" id="ProtNLM"/>
    </source>
</evidence>
<evidence type="ECO:0000256" key="6">
    <source>
        <dbReference type="ARBA" id="ARBA00023136"/>
    </source>
</evidence>
<organism evidence="10 11">
    <name type="scientific">Camellia sinensis</name>
    <name type="common">Tea plant</name>
    <name type="synonym">Thea sinensis</name>
    <dbReference type="NCBI Taxonomy" id="4442"/>
    <lineage>
        <taxon>Eukaryota</taxon>
        <taxon>Viridiplantae</taxon>
        <taxon>Streptophyta</taxon>
        <taxon>Embryophyta</taxon>
        <taxon>Tracheophyta</taxon>
        <taxon>Spermatophyta</taxon>
        <taxon>Magnoliopsida</taxon>
        <taxon>eudicotyledons</taxon>
        <taxon>Gunneridae</taxon>
        <taxon>Pentapetalae</taxon>
        <taxon>asterids</taxon>
        <taxon>Ericales</taxon>
        <taxon>Theaceae</taxon>
        <taxon>Camellia</taxon>
    </lineage>
</organism>
<dbReference type="Proteomes" id="UP000593564">
    <property type="component" value="Unassembled WGS sequence"/>
</dbReference>
<dbReference type="GO" id="GO:0005794">
    <property type="term" value="C:Golgi apparatus"/>
    <property type="evidence" value="ECO:0007669"/>
    <property type="project" value="TreeGrafter"/>
</dbReference>
<keyword evidence="6" id="KW-0472">Membrane</keyword>
<keyword evidence="4" id="KW-0735">Signal-anchor</keyword>
<keyword evidence="3" id="KW-0812">Transmembrane</keyword>
<comment type="similarity">
    <text evidence="2">Belongs to the PC-esterase family. TBL subfamily.</text>
</comment>
<feature type="region of interest" description="Disordered" evidence="7">
    <location>
        <begin position="154"/>
        <end position="179"/>
    </location>
</feature>